<dbReference type="Pfam" id="PF11396">
    <property type="entry name" value="PepSY_like"/>
    <property type="match status" value="3"/>
</dbReference>
<comment type="caution">
    <text evidence="3">The sequence shown here is derived from an EMBL/GenBank/DDBJ whole genome shotgun (WGS) entry which is preliminary data.</text>
</comment>
<reference evidence="3" key="1">
    <citation type="journal article" date="2021" name="PeerJ">
        <title>Extensive microbial diversity within the chicken gut microbiome revealed by metagenomics and culture.</title>
        <authorList>
            <person name="Gilroy R."/>
            <person name="Ravi A."/>
            <person name="Getino M."/>
            <person name="Pursley I."/>
            <person name="Horton D.L."/>
            <person name="Alikhan N.F."/>
            <person name="Baker D."/>
            <person name="Gharbi K."/>
            <person name="Hall N."/>
            <person name="Watson M."/>
            <person name="Adriaenssens E.M."/>
            <person name="Foster-Nyarko E."/>
            <person name="Jarju S."/>
            <person name="Secka A."/>
            <person name="Antonio M."/>
            <person name="Oren A."/>
            <person name="Chaudhuri R.R."/>
            <person name="La Ragione R."/>
            <person name="Hildebrand F."/>
            <person name="Pallen M.J."/>
        </authorList>
    </citation>
    <scope>NUCLEOTIDE SEQUENCE</scope>
    <source>
        <strain evidence="3">CHK55-1828</strain>
    </source>
</reference>
<feature type="domain" description="Putative beta-lactamase-inhibitor-like PepSY-like" evidence="2">
    <location>
        <begin position="353"/>
        <end position="432"/>
    </location>
</feature>
<proteinExistence type="predicted"/>
<evidence type="ECO:0000313" key="4">
    <source>
        <dbReference type="Proteomes" id="UP000717835"/>
    </source>
</evidence>
<dbReference type="Gene3D" id="3.10.450.360">
    <property type="match status" value="3"/>
</dbReference>
<feature type="chain" id="PRO_5037680874" evidence="1">
    <location>
        <begin position="25"/>
        <end position="438"/>
    </location>
</feature>
<accession>A0A921HXV5</accession>
<protein>
    <submittedName>
        <fullName evidence="3">PepSY-like domain-containing protein</fullName>
    </submittedName>
</protein>
<dbReference type="PROSITE" id="PS51257">
    <property type="entry name" value="PROKAR_LIPOPROTEIN"/>
    <property type="match status" value="1"/>
</dbReference>
<feature type="signal peptide" evidence="1">
    <location>
        <begin position="1"/>
        <end position="24"/>
    </location>
</feature>
<dbReference type="RefSeq" id="WP_022021830.1">
    <property type="nucleotide sequence ID" value="NZ_DYVX01000044.1"/>
</dbReference>
<dbReference type="Proteomes" id="UP000717835">
    <property type="component" value="Unassembled WGS sequence"/>
</dbReference>
<dbReference type="InterPro" id="IPR021533">
    <property type="entry name" value="PepSY-like"/>
</dbReference>
<evidence type="ECO:0000256" key="1">
    <source>
        <dbReference type="SAM" id="SignalP"/>
    </source>
</evidence>
<dbReference type="EMBL" id="DYVX01000044">
    <property type="protein sequence ID" value="HJF91776.1"/>
    <property type="molecule type" value="Genomic_DNA"/>
</dbReference>
<keyword evidence="1" id="KW-0732">Signal</keyword>
<evidence type="ECO:0000313" key="3">
    <source>
        <dbReference type="EMBL" id="HJF91776.1"/>
    </source>
</evidence>
<sequence length="438" mass="50277">MKRILPLCYILLAGAFALMTSCTEDNNPQSDPIPENIPEAVILEFNAKYPNATNVSWSTQDTYAVAHFYLASTRTGGHEPNNTAWFNMKGHWNMTETEISYQQLPDAVKAAFEASPYASWQIDNEIDKLQRNDNNETLYIIEARQREGNVETEVDLYYTEEGILVKEIIDAETDNDYHEYLPQQPEGGIQAWLNQNFPDARIVDYDHESNGTEVEIIADGLKHEILFDNQQQWVYTKTEYGRKSLDKIPADILNHLRTSPYYTNDNAIDDVTKYTTRDNGVYYCFELETGYDDDREVYVNETGIIGRPQNGNGGGNGSVPVADDLQSFIDQKYPGAVILEKDYDHGYLEITLLHDGTEKEVKFNGQDQWVRTEWEVYQLPEAVKNALAAQGYTPDDREFDYVETPDSSWYEVEVRKGRDELKLYISPTGEILRTEYDD</sequence>
<organism evidence="3 4">
    <name type="scientific">Mediterranea massiliensis</name>
    <dbReference type="NCBI Taxonomy" id="1841865"/>
    <lineage>
        <taxon>Bacteria</taxon>
        <taxon>Pseudomonadati</taxon>
        <taxon>Bacteroidota</taxon>
        <taxon>Bacteroidia</taxon>
        <taxon>Bacteroidales</taxon>
        <taxon>Bacteroidaceae</taxon>
        <taxon>Mediterranea</taxon>
    </lineage>
</organism>
<feature type="domain" description="Putative beta-lactamase-inhibitor-like PepSY-like" evidence="2">
    <location>
        <begin position="81"/>
        <end position="165"/>
    </location>
</feature>
<feature type="domain" description="Putative beta-lactamase-inhibitor-like PepSY-like" evidence="2">
    <location>
        <begin position="218"/>
        <end position="303"/>
    </location>
</feature>
<reference evidence="3" key="2">
    <citation type="submission" date="2021-09" db="EMBL/GenBank/DDBJ databases">
        <authorList>
            <person name="Gilroy R."/>
        </authorList>
    </citation>
    <scope>NUCLEOTIDE SEQUENCE</scope>
    <source>
        <strain evidence="3">CHK55-1828</strain>
    </source>
</reference>
<gene>
    <name evidence="3" type="ORF">K8W02_05245</name>
</gene>
<dbReference type="SUPFAM" id="SSF160574">
    <property type="entry name" value="BT0923-like"/>
    <property type="match status" value="3"/>
</dbReference>
<dbReference type="AlphaFoldDB" id="A0A921HXV5"/>
<name>A0A921HXV5_9BACT</name>
<evidence type="ECO:0000259" key="2">
    <source>
        <dbReference type="Pfam" id="PF11396"/>
    </source>
</evidence>